<gene>
    <name evidence="2" type="ORF">QE210_18305</name>
    <name evidence="3" type="ORF">QE210_20375</name>
    <name evidence="4" type="ORF">QE210_20630</name>
    <name evidence="5" type="ORF">QE210_20920</name>
</gene>
<dbReference type="EMBL" id="CP123506">
    <property type="protein sequence ID" value="WGM03476.1"/>
    <property type="molecule type" value="Genomic_DNA"/>
</dbReference>
<dbReference type="EMBL" id="CP123510">
    <property type="protein sequence ID" value="WGM03783.1"/>
    <property type="molecule type" value="Genomic_DNA"/>
</dbReference>
<dbReference type="Proteomes" id="UP001177595">
    <property type="component" value="Plasmid paPv2"/>
</dbReference>
<evidence type="ECO:0000313" key="2">
    <source>
        <dbReference type="EMBL" id="WGM03476.1"/>
    </source>
</evidence>
<geneLocation type="plasmid" evidence="2 6">
    <name>paPv2</name>
</geneLocation>
<protein>
    <submittedName>
        <fullName evidence="4">Uncharacterized protein</fullName>
    </submittedName>
</protein>
<geneLocation type="plasmid" evidence="4 6">
    <name>paPv7</name>
</geneLocation>
<geneLocation type="plasmid" evidence="3 6">
    <name>paPv6</name>
</geneLocation>
<geneLocation type="plasmid" evidence="5 6">
    <name>paPv8</name>
</geneLocation>
<keyword evidence="4" id="KW-0614">Plasmid</keyword>
<reference evidence="4" key="1">
    <citation type="submission" date="2023-04" db="EMBL/GenBank/DDBJ databases">
        <title>Genome dynamics across the evolutionary transition to endosymbiosis.</title>
        <authorList>
            <person name="Siozios S."/>
            <person name="Nadal-Jimenez P."/>
            <person name="Azagi T."/>
            <person name="Sprong H."/>
            <person name="Frost C.L."/>
            <person name="Parratt S.R."/>
            <person name="Taylor G."/>
            <person name="Brettell L."/>
            <person name="Lew K.C."/>
            <person name="Croft L."/>
            <person name="King K.C."/>
            <person name="Brockhurst M.A."/>
            <person name="Hypsa V."/>
            <person name="Novakova E."/>
            <person name="Darby A.C."/>
            <person name="Hurst G.D.D."/>
        </authorList>
    </citation>
    <scope>NUCLEOTIDE SEQUENCE</scope>
    <source>
        <strain evidence="4">APv</strain>
        <plasmid evidence="2">paPv2</plasmid>
        <plasmid evidence="3">paPv6</plasmid>
        <plasmid evidence="4">paPv7</plasmid>
        <plasmid evidence="5">paPv8</plasmid>
    </source>
</reference>
<evidence type="ECO:0000313" key="4">
    <source>
        <dbReference type="EMBL" id="WGM03835.1"/>
    </source>
</evidence>
<evidence type="ECO:0000313" key="3">
    <source>
        <dbReference type="EMBL" id="WGM03783.1"/>
    </source>
</evidence>
<feature type="coiled-coil region" evidence="1">
    <location>
        <begin position="24"/>
        <end position="51"/>
    </location>
</feature>
<keyword evidence="1" id="KW-0175">Coiled coil</keyword>
<evidence type="ECO:0000256" key="1">
    <source>
        <dbReference type="SAM" id="Coils"/>
    </source>
</evidence>
<dbReference type="Proteomes" id="UP001177595">
    <property type="component" value="Plasmid paPv6"/>
</dbReference>
<dbReference type="EMBL" id="CP123512">
    <property type="protein sequence ID" value="WGM03895.1"/>
    <property type="molecule type" value="Genomic_DNA"/>
</dbReference>
<sequence length="92" mass="10561">MNKAPYFFNPNLSSEELEDWLAVQKTALARYNNLKREKAALKGEITALTNRLSEVDQMLERENNFFASDKLSFPWKLNPLVKARLSLVGNDS</sequence>
<evidence type="ECO:0000313" key="6">
    <source>
        <dbReference type="Proteomes" id="UP001177595"/>
    </source>
</evidence>
<dbReference type="Proteomes" id="UP001177595">
    <property type="component" value="Plasmid paPv7"/>
</dbReference>
<organism evidence="4 6">
    <name type="scientific">Arsenophonus nasoniae</name>
    <name type="common">son-killer infecting Nasonia vitripennis</name>
    <dbReference type="NCBI Taxonomy" id="638"/>
    <lineage>
        <taxon>Bacteria</taxon>
        <taxon>Pseudomonadati</taxon>
        <taxon>Pseudomonadota</taxon>
        <taxon>Gammaproteobacteria</taxon>
        <taxon>Enterobacterales</taxon>
        <taxon>Morganellaceae</taxon>
        <taxon>Arsenophonus</taxon>
    </lineage>
</organism>
<dbReference type="AlphaFoldDB" id="A0AA95GZW5"/>
<dbReference type="RefSeq" id="WP_280626671.1">
    <property type="nucleotide sequence ID" value="NZ_CP123506.1"/>
</dbReference>
<evidence type="ECO:0000313" key="5">
    <source>
        <dbReference type="EMBL" id="WGM03895.1"/>
    </source>
</evidence>
<dbReference type="Proteomes" id="UP001177595">
    <property type="component" value="Plasmid paPv8"/>
</dbReference>
<accession>A0AA95GZW5</accession>
<dbReference type="EMBL" id="CP123511">
    <property type="protein sequence ID" value="WGM03835.1"/>
    <property type="molecule type" value="Genomic_DNA"/>
</dbReference>
<proteinExistence type="predicted"/>
<name>A0AA95GZW5_9GAMM</name>